<sequence length="315" mass="33615">MPFVQRVVQPVNLAQVCGSATGGGNRTTKFLCIPGKCKNSNCINNKQLTASSSNPQLREASLNGREQKSKQTQESSVKADDFLANSRTINNNNNVKDSSSLKSPSSTSSTSSSSTTTITTAIIHNTNGLDLNSTTTDNTDHSVTIAPHSNGFAASFSYSTDHEDDGGVITPVSPAPTMPMKKLKQHVEFLSTVPSPTRTHPSRPLTAGGGTAAIRSSSSHQRLRSPQTPQTPTSAKIVAGYEFDSISNITLSNALRQLASLVLIASDIFDDLQRELQTVGDRARVVQKKIVAVERRVSAYDPKTVTVQFIGLSAN</sequence>
<proteinExistence type="predicted"/>
<keyword evidence="3" id="KW-1185">Reference proteome</keyword>
<feature type="compositionally biased region" description="Polar residues" evidence="1">
    <location>
        <begin position="85"/>
        <end position="97"/>
    </location>
</feature>
<dbReference type="OrthoDB" id="8965057at2759"/>
<feature type="region of interest" description="Disordered" evidence="1">
    <location>
        <begin position="193"/>
        <end position="232"/>
    </location>
</feature>
<feature type="compositionally biased region" description="Low complexity" evidence="1">
    <location>
        <begin position="98"/>
        <end position="116"/>
    </location>
</feature>
<dbReference type="EMBL" id="JRES01000835">
    <property type="protein sequence ID" value="KNC27968.1"/>
    <property type="molecule type" value="Genomic_DNA"/>
</dbReference>
<name>A0A0L0C6F1_LUCCU</name>
<dbReference type="STRING" id="7375.A0A0L0C6F1"/>
<feature type="compositionally biased region" description="Polar residues" evidence="1">
    <location>
        <begin position="214"/>
        <end position="232"/>
    </location>
</feature>
<gene>
    <name evidence="2" type="ORF">FF38_06194</name>
</gene>
<dbReference type="AlphaFoldDB" id="A0A0L0C6F1"/>
<organism evidence="2 3">
    <name type="scientific">Lucilia cuprina</name>
    <name type="common">Green bottle fly</name>
    <name type="synonym">Australian sheep blowfly</name>
    <dbReference type="NCBI Taxonomy" id="7375"/>
    <lineage>
        <taxon>Eukaryota</taxon>
        <taxon>Metazoa</taxon>
        <taxon>Ecdysozoa</taxon>
        <taxon>Arthropoda</taxon>
        <taxon>Hexapoda</taxon>
        <taxon>Insecta</taxon>
        <taxon>Pterygota</taxon>
        <taxon>Neoptera</taxon>
        <taxon>Endopterygota</taxon>
        <taxon>Diptera</taxon>
        <taxon>Brachycera</taxon>
        <taxon>Muscomorpha</taxon>
        <taxon>Oestroidea</taxon>
        <taxon>Calliphoridae</taxon>
        <taxon>Luciliinae</taxon>
        <taxon>Lucilia</taxon>
    </lineage>
</organism>
<reference evidence="2 3" key="1">
    <citation type="journal article" date="2015" name="Nat. Commun.">
        <title>Lucilia cuprina genome unlocks parasitic fly biology to underpin future interventions.</title>
        <authorList>
            <person name="Anstead C.A."/>
            <person name="Korhonen P.K."/>
            <person name="Young N.D."/>
            <person name="Hall R.S."/>
            <person name="Jex A.R."/>
            <person name="Murali S.C."/>
            <person name="Hughes D.S."/>
            <person name="Lee S.F."/>
            <person name="Perry T."/>
            <person name="Stroehlein A.J."/>
            <person name="Ansell B.R."/>
            <person name="Breugelmans B."/>
            <person name="Hofmann A."/>
            <person name="Qu J."/>
            <person name="Dugan S."/>
            <person name="Lee S.L."/>
            <person name="Chao H."/>
            <person name="Dinh H."/>
            <person name="Han Y."/>
            <person name="Doddapaneni H.V."/>
            <person name="Worley K.C."/>
            <person name="Muzny D.M."/>
            <person name="Ioannidis P."/>
            <person name="Waterhouse R.M."/>
            <person name="Zdobnov E.M."/>
            <person name="James P.J."/>
            <person name="Bagnall N.H."/>
            <person name="Kotze A.C."/>
            <person name="Gibbs R.A."/>
            <person name="Richards S."/>
            <person name="Batterham P."/>
            <person name="Gasser R.B."/>
        </authorList>
    </citation>
    <scope>NUCLEOTIDE SEQUENCE [LARGE SCALE GENOMIC DNA]</scope>
    <source>
        <strain evidence="2 3">LS</strain>
        <tissue evidence="2">Full body</tissue>
    </source>
</reference>
<protein>
    <submittedName>
        <fullName evidence="2">Uncharacterized protein</fullName>
    </submittedName>
</protein>
<evidence type="ECO:0000256" key="1">
    <source>
        <dbReference type="SAM" id="MobiDB-lite"/>
    </source>
</evidence>
<dbReference type="Proteomes" id="UP000037069">
    <property type="component" value="Unassembled WGS sequence"/>
</dbReference>
<feature type="compositionally biased region" description="Basic and acidic residues" evidence="1">
    <location>
        <begin position="65"/>
        <end position="81"/>
    </location>
</feature>
<dbReference type="Gene3D" id="1.20.5.340">
    <property type="match status" value="1"/>
</dbReference>
<comment type="caution">
    <text evidence="2">The sequence shown here is derived from an EMBL/GenBank/DDBJ whole genome shotgun (WGS) entry which is preliminary data.</text>
</comment>
<feature type="region of interest" description="Disordered" evidence="1">
    <location>
        <begin position="61"/>
        <end position="116"/>
    </location>
</feature>
<dbReference type="OMA" id="ECAGMRF"/>
<accession>A0A0L0C6F1</accession>
<evidence type="ECO:0000313" key="3">
    <source>
        <dbReference type="Proteomes" id="UP000037069"/>
    </source>
</evidence>
<evidence type="ECO:0000313" key="2">
    <source>
        <dbReference type="EMBL" id="KNC27968.1"/>
    </source>
</evidence>